<dbReference type="GO" id="GO:0006890">
    <property type="term" value="P:retrograde vesicle-mediated transport, Golgi to endoplasmic reticulum"/>
    <property type="evidence" value="ECO:0007669"/>
    <property type="project" value="TreeGrafter"/>
</dbReference>
<keyword evidence="10" id="KW-1185">Reference proteome</keyword>
<evidence type="ECO:0000256" key="8">
    <source>
        <dbReference type="ARBA" id="ARBA00023136"/>
    </source>
</evidence>
<dbReference type="GO" id="GO:0005783">
    <property type="term" value="C:endoplasmic reticulum"/>
    <property type="evidence" value="ECO:0007669"/>
    <property type="project" value="TreeGrafter"/>
</dbReference>
<dbReference type="VEuPathDB" id="TrichDB:TRFO_29019"/>
<dbReference type="GO" id="GO:0015031">
    <property type="term" value="P:protein transport"/>
    <property type="evidence" value="ECO:0007669"/>
    <property type="project" value="UniProtKB-KW"/>
</dbReference>
<proteinExistence type="inferred from homology"/>
<evidence type="ECO:0000256" key="3">
    <source>
        <dbReference type="ARBA" id="ARBA00022448"/>
    </source>
</evidence>
<dbReference type="RefSeq" id="XP_068356721.1">
    <property type="nucleotide sequence ID" value="XM_068506520.1"/>
</dbReference>
<dbReference type="GO" id="GO:0031201">
    <property type="term" value="C:SNARE complex"/>
    <property type="evidence" value="ECO:0007669"/>
    <property type="project" value="TreeGrafter"/>
</dbReference>
<dbReference type="PANTHER" id="PTHR15959:SF0">
    <property type="entry name" value="SYNTAXIN-18"/>
    <property type="match status" value="1"/>
</dbReference>
<keyword evidence="5" id="KW-0653">Protein transport</keyword>
<comment type="caution">
    <text evidence="9">The sequence shown here is derived from an EMBL/GenBank/DDBJ whole genome shotgun (WGS) entry which is preliminary data.</text>
</comment>
<dbReference type="SUPFAM" id="SSF58038">
    <property type="entry name" value="SNARE fusion complex"/>
    <property type="match status" value="1"/>
</dbReference>
<accession>A0A1J4JWR1</accession>
<dbReference type="EMBL" id="MLAK01000822">
    <property type="protein sequence ID" value="OHT03585.1"/>
    <property type="molecule type" value="Genomic_DNA"/>
</dbReference>
<keyword evidence="8" id="KW-0472">Membrane</keyword>
<dbReference type="GeneID" id="94841224"/>
<sequence>MDRTEEFFQIFSEYNSIGSAAKVLHKSDHNYFHEAAHTIANLLDSINQMIKETCDAYVDQYGAILARKSDMSDKERTIFVEQTTSSISHAEKLINQLAENIKSGKMGLKENEIDHAIGVFKCLDLNLNSIRQSFALMRAKREQIKMKMNSIGSNPPPIKITKMPPKMTSEPKIEVNYEYQNKLEQEHDTVLRELLEFHDQILQTERISEEIAVLTRTFNELIIDQTEKIRIIKSDVEKATEDYETGTKEVKKASDSSKYQHLWMSCVILFLSFMLLFKYS</sequence>
<evidence type="ECO:0000256" key="7">
    <source>
        <dbReference type="ARBA" id="ARBA00023054"/>
    </source>
</evidence>
<dbReference type="PANTHER" id="PTHR15959">
    <property type="entry name" value="SYNTAXIN-18"/>
    <property type="match status" value="1"/>
</dbReference>
<keyword evidence="6" id="KW-1133">Transmembrane helix</keyword>
<keyword evidence="7" id="KW-0175">Coiled coil</keyword>
<dbReference type="Gene3D" id="1.20.5.110">
    <property type="match status" value="1"/>
</dbReference>
<evidence type="ECO:0000256" key="6">
    <source>
        <dbReference type="ARBA" id="ARBA00022989"/>
    </source>
</evidence>
<keyword evidence="3" id="KW-0813">Transport</keyword>
<comment type="subcellular location">
    <subcellularLocation>
        <location evidence="1">Membrane</location>
        <topology evidence="1">Single-pass type IV membrane protein</topology>
    </subcellularLocation>
</comment>
<comment type="similarity">
    <text evidence="2">Belongs to the syntaxin family.</text>
</comment>
<evidence type="ECO:0000313" key="10">
    <source>
        <dbReference type="Proteomes" id="UP000179807"/>
    </source>
</evidence>
<evidence type="ECO:0000256" key="2">
    <source>
        <dbReference type="ARBA" id="ARBA00009063"/>
    </source>
</evidence>
<reference evidence="9" key="1">
    <citation type="submission" date="2016-10" db="EMBL/GenBank/DDBJ databases">
        <authorList>
            <person name="Benchimol M."/>
            <person name="Almeida L.G."/>
            <person name="Vasconcelos A.T."/>
            <person name="Perreira-Neves A."/>
            <person name="Rosa I.A."/>
            <person name="Tasca T."/>
            <person name="Bogo M.R."/>
            <person name="de Souza W."/>
        </authorList>
    </citation>
    <scope>NUCLEOTIDE SEQUENCE [LARGE SCALE GENOMIC DNA]</scope>
    <source>
        <strain evidence="9">K</strain>
    </source>
</reference>
<dbReference type="AlphaFoldDB" id="A0A1J4JWR1"/>
<name>A0A1J4JWR1_9EUKA</name>
<evidence type="ECO:0000256" key="1">
    <source>
        <dbReference type="ARBA" id="ARBA00004211"/>
    </source>
</evidence>
<evidence type="ECO:0000256" key="4">
    <source>
        <dbReference type="ARBA" id="ARBA00022692"/>
    </source>
</evidence>
<evidence type="ECO:0008006" key="11">
    <source>
        <dbReference type="Google" id="ProtNLM"/>
    </source>
</evidence>
<dbReference type="Proteomes" id="UP000179807">
    <property type="component" value="Unassembled WGS sequence"/>
</dbReference>
<gene>
    <name evidence="9" type="ORF">TRFO_29019</name>
</gene>
<keyword evidence="4" id="KW-0812">Transmembrane</keyword>
<dbReference type="OrthoDB" id="10265197at2759"/>
<protein>
    <recommendedName>
        <fullName evidence="11">t-SNARE coiled-coil homology domain-containing protein</fullName>
    </recommendedName>
</protein>
<evidence type="ECO:0000313" key="9">
    <source>
        <dbReference type="EMBL" id="OHT03585.1"/>
    </source>
</evidence>
<organism evidence="9 10">
    <name type="scientific">Tritrichomonas foetus</name>
    <dbReference type="NCBI Taxonomy" id="1144522"/>
    <lineage>
        <taxon>Eukaryota</taxon>
        <taxon>Metamonada</taxon>
        <taxon>Parabasalia</taxon>
        <taxon>Tritrichomonadida</taxon>
        <taxon>Tritrichomonadidae</taxon>
        <taxon>Tritrichomonas</taxon>
    </lineage>
</organism>
<evidence type="ECO:0000256" key="5">
    <source>
        <dbReference type="ARBA" id="ARBA00022927"/>
    </source>
</evidence>